<evidence type="ECO:0000313" key="5">
    <source>
        <dbReference type="Proteomes" id="UP000784435"/>
    </source>
</evidence>
<dbReference type="Pfam" id="PF03480">
    <property type="entry name" value="DctP"/>
    <property type="match status" value="1"/>
</dbReference>
<reference evidence="4" key="2">
    <citation type="submission" date="2021-09" db="EMBL/GenBank/DDBJ databases">
        <authorList>
            <person name="Gilroy R."/>
        </authorList>
    </citation>
    <scope>NUCLEOTIDE SEQUENCE</scope>
    <source>
        <strain evidence="4">ChiGjej5B5-7349</strain>
    </source>
</reference>
<dbReference type="Proteomes" id="UP000784435">
    <property type="component" value="Unassembled WGS sequence"/>
</dbReference>
<dbReference type="InterPro" id="IPR038404">
    <property type="entry name" value="TRAP_DctP_sf"/>
</dbReference>
<name>A0A921MAY1_9MICO</name>
<dbReference type="Gene3D" id="3.40.190.170">
    <property type="entry name" value="Bacterial extracellular solute-binding protein, family 7"/>
    <property type="match status" value="1"/>
</dbReference>
<comment type="caution">
    <text evidence="4">The sequence shown here is derived from an EMBL/GenBank/DDBJ whole genome shotgun (WGS) entry which is preliminary data.</text>
</comment>
<dbReference type="AlphaFoldDB" id="A0A921MAY1"/>
<dbReference type="NCBIfam" id="NF037995">
    <property type="entry name" value="TRAP_S1"/>
    <property type="match status" value="1"/>
</dbReference>
<dbReference type="PROSITE" id="PS51257">
    <property type="entry name" value="PROKAR_LIPOPROTEIN"/>
    <property type="match status" value="1"/>
</dbReference>
<feature type="region of interest" description="Disordered" evidence="2">
    <location>
        <begin position="351"/>
        <end position="383"/>
    </location>
</feature>
<sequence>MRRRSLPWRTAVAGVALSALVGGCGAAEAESDTRVLRVSSGLSSLNLAWTAGSVPWMEEVEERTDGRISFETFTGGELVELRNEEHALTSDVIDIALMLPTYQPDQYPIVEVTMLPLKDSDTLIGSTAWKTLVESDEPAFDGQTYHEWQFGSKGLKALPLHTTPEYSVSTTGAAFESTEALHSLQLRTASRVQNITAEQFGASTVSIPNAEAYDALSRGTIDGGFAAIADWANYGLQDLYKTTLTGVNFGHFNLSMVMTEETWDSLSEEDRDIMQQAIDDTYEDGANAWIDRMDEIRTYNSEEAGGQFVDVEDIPDEVRAPIEDSASGTWHAWIDMVEKEGTPGRAAAQQWAKAIQDAGGQVPDGALPDGSSSDGAANDEGGE</sequence>
<proteinExistence type="predicted"/>
<feature type="chain" id="PRO_5039170005" evidence="3">
    <location>
        <begin position="27"/>
        <end position="383"/>
    </location>
</feature>
<organism evidence="4 5">
    <name type="scientific">Brevibacterium senegalense</name>
    <dbReference type="NCBI Taxonomy" id="1033736"/>
    <lineage>
        <taxon>Bacteria</taxon>
        <taxon>Bacillati</taxon>
        <taxon>Actinomycetota</taxon>
        <taxon>Actinomycetes</taxon>
        <taxon>Micrococcales</taxon>
        <taxon>Brevibacteriaceae</taxon>
        <taxon>Brevibacterium</taxon>
    </lineage>
</organism>
<accession>A0A921MAY1</accession>
<dbReference type="EMBL" id="DYUK01000014">
    <property type="protein sequence ID" value="HJG78855.1"/>
    <property type="molecule type" value="Genomic_DNA"/>
</dbReference>
<gene>
    <name evidence="4" type="primary">dctP</name>
    <name evidence="4" type="ORF">K8V08_00395</name>
</gene>
<feature type="signal peptide" evidence="3">
    <location>
        <begin position="1"/>
        <end position="26"/>
    </location>
</feature>
<dbReference type="PANTHER" id="PTHR33376">
    <property type="match status" value="1"/>
</dbReference>
<keyword evidence="1 3" id="KW-0732">Signal</keyword>
<evidence type="ECO:0000256" key="1">
    <source>
        <dbReference type="ARBA" id="ARBA00022729"/>
    </source>
</evidence>
<evidence type="ECO:0000256" key="3">
    <source>
        <dbReference type="SAM" id="SignalP"/>
    </source>
</evidence>
<dbReference type="GO" id="GO:0055085">
    <property type="term" value="P:transmembrane transport"/>
    <property type="evidence" value="ECO:0007669"/>
    <property type="project" value="InterPro"/>
</dbReference>
<dbReference type="InterPro" id="IPR018389">
    <property type="entry name" value="DctP_fam"/>
</dbReference>
<evidence type="ECO:0000256" key="2">
    <source>
        <dbReference type="SAM" id="MobiDB-lite"/>
    </source>
</evidence>
<protein>
    <submittedName>
        <fullName evidence="4">TRAP transporter substrate-binding protein DctP</fullName>
    </submittedName>
</protein>
<evidence type="ECO:0000313" key="4">
    <source>
        <dbReference type="EMBL" id="HJG78855.1"/>
    </source>
</evidence>
<reference evidence="4" key="1">
    <citation type="journal article" date="2021" name="PeerJ">
        <title>Extensive microbial diversity within the chicken gut microbiome revealed by metagenomics and culture.</title>
        <authorList>
            <person name="Gilroy R."/>
            <person name="Ravi A."/>
            <person name="Getino M."/>
            <person name="Pursley I."/>
            <person name="Horton D.L."/>
            <person name="Alikhan N.F."/>
            <person name="Baker D."/>
            <person name="Gharbi K."/>
            <person name="Hall N."/>
            <person name="Watson M."/>
            <person name="Adriaenssens E.M."/>
            <person name="Foster-Nyarko E."/>
            <person name="Jarju S."/>
            <person name="Secka A."/>
            <person name="Antonio M."/>
            <person name="Oren A."/>
            <person name="Chaudhuri R.R."/>
            <person name="La Ragione R."/>
            <person name="Hildebrand F."/>
            <person name="Pallen M.J."/>
        </authorList>
    </citation>
    <scope>NUCLEOTIDE SEQUENCE</scope>
    <source>
        <strain evidence="4">ChiGjej5B5-7349</strain>
    </source>
</reference>
<dbReference type="PANTHER" id="PTHR33376:SF15">
    <property type="entry name" value="BLL6794 PROTEIN"/>
    <property type="match status" value="1"/>
</dbReference>